<comment type="caution">
    <text evidence="3">The sequence shown here is derived from an EMBL/GenBank/DDBJ whole genome shotgun (WGS) entry which is preliminary data.</text>
</comment>
<dbReference type="Proteomes" id="UP000298030">
    <property type="component" value="Unassembled WGS sequence"/>
</dbReference>
<accession>A0A4Y7S1P8</accession>
<evidence type="ECO:0000313" key="4">
    <source>
        <dbReference type="Proteomes" id="UP000298030"/>
    </source>
</evidence>
<feature type="compositionally biased region" description="Low complexity" evidence="1">
    <location>
        <begin position="151"/>
        <end position="163"/>
    </location>
</feature>
<evidence type="ECO:0000313" key="3">
    <source>
        <dbReference type="EMBL" id="TEB15069.1"/>
    </source>
</evidence>
<keyword evidence="4" id="KW-1185">Reference proteome</keyword>
<dbReference type="Gene3D" id="2.60.120.260">
    <property type="entry name" value="Galactose-binding domain-like"/>
    <property type="match status" value="1"/>
</dbReference>
<dbReference type="OrthoDB" id="2758521at2759"/>
<evidence type="ECO:0000256" key="2">
    <source>
        <dbReference type="SAM" id="SignalP"/>
    </source>
</evidence>
<gene>
    <name evidence="3" type="ORF">FA13DRAFT_1721327</name>
</gene>
<feature type="chain" id="PRO_5021373985" evidence="2">
    <location>
        <begin position="24"/>
        <end position="312"/>
    </location>
</feature>
<feature type="compositionally biased region" description="Basic and acidic residues" evidence="1">
    <location>
        <begin position="167"/>
        <end position="180"/>
    </location>
</feature>
<proteinExistence type="predicted"/>
<reference evidence="3 4" key="1">
    <citation type="journal article" date="2019" name="Nat. Ecol. Evol.">
        <title>Megaphylogeny resolves global patterns of mushroom evolution.</title>
        <authorList>
            <person name="Varga T."/>
            <person name="Krizsan K."/>
            <person name="Foldi C."/>
            <person name="Dima B."/>
            <person name="Sanchez-Garcia M."/>
            <person name="Sanchez-Ramirez S."/>
            <person name="Szollosi G.J."/>
            <person name="Szarkandi J.G."/>
            <person name="Papp V."/>
            <person name="Albert L."/>
            <person name="Andreopoulos W."/>
            <person name="Angelini C."/>
            <person name="Antonin V."/>
            <person name="Barry K.W."/>
            <person name="Bougher N.L."/>
            <person name="Buchanan P."/>
            <person name="Buyck B."/>
            <person name="Bense V."/>
            <person name="Catcheside P."/>
            <person name="Chovatia M."/>
            <person name="Cooper J."/>
            <person name="Damon W."/>
            <person name="Desjardin D."/>
            <person name="Finy P."/>
            <person name="Geml J."/>
            <person name="Haridas S."/>
            <person name="Hughes K."/>
            <person name="Justo A."/>
            <person name="Karasinski D."/>
            <person name="Kautmanova I."/>
            <person name="Kiss B."/>
            <person name="Kocsube S."/>
            <person name="Kotiranta H."/>
            <person name="LaButti K.M."/>
            <person name="Lechner B.E."/>
            <person name="Liimatainen K."/>
            <person name="Lipzen A."/>
            <person name="Lukacs Z."/>
            <person name="Mihaltcheva S."/>
            <person name="Morgado L.N."/>
            <person name="Niskanen T."/>
            <person name="Noordeloos M.E."/>
            <person name="Ohm R.A."/>
            <person name="Ortiz-Santana B."/>
            <person name="Ovrebo C."/>
            <person name="Racz N."/>
            <person name="Riley R."/>
            <person name="Savchenko A."/>
            <person name="Shiryaev A."/>
            <person name="Soop K."/>
            <person name="Spirin V."/>
            <person name="Szebenyi C."/>
            <person name="Tomsovsky M."/>
            <person name="Tulloss R.E."/>
            <person name="Uehling J."/>
            <person name="Grigoriev I.V."/>
            <person name="Vagvolgyi C."/>
            <person name="Papp T."/>
            <person name="Martin F.M."/>
            <person name="Miettinen O."/>
            <person name="Hibbett D.S."/>
            <person name="Nagy L.G."/>
        </authorList>
    </citation>
    <scope>NUCLEOTIDE SEQUENCE [LARGE SCALE GENOMIC DNA]</scope>
    <source>
        <strain evidence="3 4">FP101781</strain>
    </source>
</reference>
<organism evidence="3 4">
    <name type="scientific">Coprinellus micaceus</name>
    <name type="common">Glistening ink-cap mushroom</name>
    <name type="synonym">Coprinus micaceus</name>
    <dbReference type="NCBI Taxonomy" id="71717"/>
    <lineage>
        <taxon>Eukaryota</taxon>
        <taxon>Fungi</taxon>
        <taxon>Dikarya</taxon>
        <taxon>Basidiomycota</taxon>
        <taxon>Agaricomycotina</taxon>
        <taxon>Agaricomycetes</taxon>
        <taxon>Agaricomycetidae</taxon>
        <taxon>Agaricales</taxon>
        <taxon>Agaricineae</taxon>
        <taxon>Psathyrellaceae</taxon>
        <taxon>Coprinellus</taxon>
    </lineage>
</organism>
<dbReference type="STRING" id="71717.A0A4Y7S1P8"/>
<feature type="region of interest" description="Disordered" evidence="1">
    <location>
        <begin position="148"/>
        <end position="184"/>
    </location>
</feature>
<feature type="non-terminal residue" evidence="3">
    <location>
        <position position="312"/>
    </location>
</feature>
<dbReference type="EMBL" id="QPFP01000368">
    <property type="protein sequence ID" value="TEB15069.1"/>
    <property type="molecule type" value="Genomic_DNA"/>
</dbReference>
<name>A0A4Y7S1P8_COPMI</name>
<keyword evidence="2" id="KW-0732">Signal</keyword>
<sequence length="312" mass="34278">MIFRALVALQVLLCLLRLDFAWGRVVNRTIDDTFGDSETQRLPLYLPRHVDKAFKNTYQAATYAPDSGKISITLAFNGTAIWVFFILANNEGDGITTITDVNFAMDGENTPTNFRHAPDLTTREPLYNQLVYNRTDMPFGTHALEFSPMQTSMSTSTSTTLSTHYRGSREPHPPSRHDDDPGTTTTRAQRLVALPPDLRPRARQELQAQMDPGQTPPLRHPQGPRLRPNPFIQENAFQRGPSSSGNEPLYSPVAVGMRNHSNGSPSMNSGAYSGSAIPYGGVARAEYDSDRATSVTGGVASIQGSMPSTYTQ</sequence>
<dbReference type="AlphaFoldDB" id="A0A4Y7S1P8"/>
<feature type="signal peptide" evidence="2">
    <location>
        <begin position="1"/>
        <end position="23"/>
    </location>
</feature>
<protein>
    <submittedName>
        <fullName evidence="3">Uncharacterized protein</fullName>
    </submittedName>
</protein>
<evidence type="ECO:0000256" key="1">
    <source>
        <dbReference type="SAM" id="MobiDB-lite"/>
    </source>
</evidence>